<reference evidence="2 3" key="1">
    <citation type="submission" date="2020-07" db="EMBL/GenBank/DDBJ databases">
        <title>Comparative genomics of pyrophilous fungi reveals a link between fire events and developmental genes.</title>
        <authorList>
            <consortium name="DOE Joint Genome Institute"/>
            <person name="Steindorff A.S."/>
            <person name="Carver A."/>
            <person name="Calhoun S."/>
            <person name="Stillman K."/>
            <person name="Liu H."/>
            <person name="Lipzen A."/>
            <person name="Pangilinan J."/>
            <person name="Labutti K."/>
            <person name="Bruns T.D."/>
            <person name="Grigoriev I.V."/>
        </authorList>
    </citation>
    <scope>NUCLEOTIDE SEQUENCE [LARGE SCALE GENOMIC DNA]</scope>
    <source>
        <strain evidence="2 3">CBS 144469</strain>
    </source>
</reference>
<sequence>MDFGSDPPKEQGANMLPVYFSGPCFGDSTPTGPPTSPVPQVGGRLDAVGSDEEVDELQDDTGAQGSPVLMGSSPESYMLTSSQDEVDELEETMSEESVGMAVGEGADNIERAMVLGSSQDEVDELEGSTDEDMGDNLSTNGSTSARPGLLISLDDGTAGDSDLVVGADALSEGLLDIAIEPTRSSSAYTAPISGGDGAYSDLMGISFEASPVEEGSPMSASGNVAHAQEDVEFEVLSSSPVSEGAFQQGGVVHRGAAFGHKADDSAVQSAEDERCASGDEINREQLGFYRGLMVCCFLKFLYRG</sequence>
<comment type="caution">
    <text evidence="2">The sequence shown here is derived from an EMBL/GenBank/DDBJ whole genome shotgun (WGS) entry which is preliminary data.</text>
</comment>
<feature type="region of interest" description="Disordered" evidence="1">
    <location>
        <begin position="123"/>
        <end position="147"/>
    </location>
</feature>
<evidence type="ECO:0000256" key="1">
    <source>
        <dbReference type="SAM" id="MobiDB-lite"/>
    </source>
</evidence>
<dbReference type="EMBL" id="JACGCI010000007">
    <property type="protein sequence ID" value="KAF6762560.1"/>
    <property type="molecule type" value="Genomic_DNA"/>
</dbReference>
<organism evidence="2 3">
    <name type="scientific">Ephemerocybe angulata</name>
    <dbReference type="NCBI Taxonomy" id="980116"/>
    <lineage>
        <taxon>Eukaryota</taxon>
        <taxon>Fungi</taxon>
        <taxon>Dikarya</taxon>
        <taxon>Basidiomycota</taxon>
        <taxon>Agaricomycotina</taxon>
        <taxon>Agaricomycetes</taxon>
        <taxon>Agaricomycetidae</taxon>
        <taxon>Agaricales</taxon>
        <taxon>Agaricineae</taxon>
        <taxon>Psathyrellaceae</taxon>
        <taxon>Ephemerocybe</taxon>
    </lineage>
</organism>
<feature type="compositionally biased region" description="Polar residues" evidence="1">
    <location>
        <begin position="136"/>
        <end position="145"/>
    </location>
</feature>
<dbReference type="Proteomes" id="UP000521943">
    <property type="component" value="Unassembled WGS sequence"/>
</dbReference>
<keyword evidence="3" id="KW-1185">Reference proteome</keyword>
<evidence type="ECO:0000313" key="2">
    <source>
        <dbReference type="EMBL" id="KAF6762560.1"/>
    </source>
</evidence>
<evidence type="ECO:0000313" key="3">
    <source>
        <dbReference type="Proteomes" id="UP000521943"/>
    </source>
</evidence>
<proteinExistence type="predicted"/>
<feature type="compositionally biased region" description="Acidic residues" evidence="1">
    <location>
        <begin position="123"/>
        <end position="134"/>
    </location>
</feature>
<accession>A0A8H6MBR7</accession>
<feature type="region of interest" description="Disordered" evidence="1">
    <location>
        <begin position="1"/>
        <end position="74"/>
    </location>
</feature>
<protein>
    <submittedName>
        <fullName evidence="2">Uncharacterized protein</fullName>
    </submittedName>
</protein>
<dbReference type="AlphaFoldDB" id="A0A8H6MBR7"/>
<feature type="compositionally biased region" description="Acidic residues" evidence="1">
    <location>
        <begin position="49"/>
        <end position="59"/>
    </location>
</feature>
<name>A0A8H6MBR7_9AGAR</name>
<gene>
    <name evidence="2" type="ORF">DFP72DRAFT_560496</name>
</gene>